<dbReference type="InterPro" id="IPR000524">
    <property type="entry name" value="Tscrpt_reg_HTH_GntR"/>
</dbReference>
<protein>
    <submittedName>
        <fullName evidence="6">Regulatory protein, gntR family</fullName>
    </submittedName>
</protein>
<keyword evidence="3" id="KW-0804">Transcription</keyword>
<feature type="region of interest" description="Disordered" evidence="4">
    <location>
        <begin position="140"/>
        <end position="161"/>
    </location>
</feature>
<organism evidence="6 7">
    <name type="scientific">Nonomuraea wenchangensis</name>
    <dbReference type="NCBI Taxonomy" id="568860"/>
    <lineage>
        <taxon>Bacteria</taxon>
        <taxon>Bacillati</taxon>
        <taxon>Actinomycetota</taxon>
        <taxon>Actinomycetes</taxon>
        <taxon>Streptosporangiales</taxon>
        <taxon>Streptosporangiaceae</taxon>
        <taxon>Nonomuraea</taxon>
    </lineage>
</organism>
<dbReference type="OrthoDB" id="4338617at2"/>
<dbReference type="PANTHER" id="PTHR44846:SF17">
    <property type="entry name" value="GNTR-FAMILY TRANSCRIPTIONAL REGULATOR"/>
    <property type="match status" value="1"/>
</dbReference>
<sequence>MIRSDAKYPQVAAAIAADIDAGRLKPGDQLPTELEIGAQYGVGRTTVRQAVRLLREQGRVATVPAKGTYVTGGKTSAPVPPSRRLVEDLREAITSGRLKPGDPLPPEEELMQRYGLAAITITIALRKLRAEGLVHHVPGRGRFAGPDPRKRYPESAEEAGL</sequence>
<dbReference type="AlphaFoldDB" id="A0A1I0LTU4"/>
<proteinExistence type="predicted"/>
<evidence type="ECO:0000313" key="7">
    <source>
        <dbReference type="Proteomes" id="UP000199361"/>
    </source>
</evidence>
<dbReference type="SMART" id="SM00345">
    <property type="entry name" value="HTH_GNTR"/>
    <property type="match status" value="2"/>
</dbReference>
<evidence type="ECO:0000256" key="3">
    <source>
        <dbReference type="ARBA" id="ARBA00023163"/>
    </source>
</evidence>
<dbReference type="RefSeq" id="WP_091093986.1">
    <property type="nucleotide sequence ID" value="NZ_FOHX01000027.1"/>
</dbReference>
<evidence type="ECO:0000256" key="4">
    <source>
        <dbReference type="SAM" id="MobiDB-lite"/>
    </source>
</evidence>
<accession>A0A1I0LTU4</accession>
<evidence type="ECO:0000313" key="6">
    <source>
        <dbReference type="EMBL" id="SEU46353.1"/>
    </source>
</evidence>
<keyword evidence="2" id="KW-0238">DNA-binding</keyword>
<evidence type="ECO:0000256" key="2">
    <source>
        <dbReference type="ARBA" id="ARBA00023125"/>
    </source>
</evidence>
<dbReference type="GO" id="GO:0003700">
    <property type="term" value="F:DNA-binding transcription factor activity"/>
    <property type="evidence" value="ECO:0007669"/>
    <property type="project" value="InterPro"/>
</dbReference>
<dbReference type="InterPro" id="IPR050679">
    <property type="entry name" value="Bact_HTH_transcr_reg"/>
</dbReference>
<dbReference type="InterPro" id="IPR036390">
    <property type="entry name" value="WH_DNA-bd_sf"/>
</dbReference>
<feature type="domain" description="HTH gntR-type" evidence="5">
    <location>
        <begin position="5"/>
        <end position="73"/>
    </location>
</feature>
<keyword evidence="7" id="KW-1185">Reference proteome</keyword>
<reference evidence="6 7" key="1">
    <citation type="submission" date="2016-10" db="EMBL/GenBank/DDBJ databases">
        <authorList>
            <person name="de Groot N.N."/>
        </authorList>
    </citation>
    <scope>NUCLEOTIDE SEQUENCE [LARGE SCALE GENOMIC DNA]</scope>
    <source>
        <strain evidence="6 7">CGMCC 4.5598</strain>
    </source>
</reference>
<gene>
    <name evidence="6" type="ORF">SAMN05421811_1279</name>
</gene>
<dbReference type="Gene3D" id="1.10.10.10">
    <property type="entry name" value="Winged helix-like DNA-binding domain superfamily/Winged helix DNA-binding domain"/>
    <property type="match status" value="2"/>
</dbReference>
<dbReference type="GO" id="GO:0003677">
    <property type="term" value="F:DNA binding"/>
    <property type="evidence" value="ECO:0007669"/>
    <property type="project" value="UniProtKB-KW"/>
</dbReference>
<dbReference type="GO" id="GO:0045892">
    <property type="term" value="P:negative regulation of DNA-templated transcription"/>
    <property type="evidence" value="ECO:0007669"/>
    <property type="project" value="TreeGrafter"/>
</dbReference>
<dbReference type="EMBL" id="FOHX01000027">
    <property type="protein sequence ID" value="SEU46353.1"/>
    <property type="molecule type" value="Genomic_DNA"/>
</dbReference>
<dbReference type="PANTHER" id="PTHR44846">
    <property type="entry name" value="MANNOSYL-D-GLYCERATE TRANSPORT/METABOLISM SYSTEM REPRESSOR MNGR-RELATED"/>
    <property type="match status" value="1"/>
</dbReference>
<name>A0A1I0LTU4_9ACTN</name>
<evidence type="ECO:0000256" key="1">
    <source>
        <dbReference type="ARBA" id="ARBA00023015"/>
    </source>
</evidence>
<feature type="domain" description="HTH gntR-type" evidence="5">
    <location>
        <begin position="79"/>
        <end position="147"/>
    </location>
</feature>
<dbReference type="PROSITE" id="PS50949">
    <property type="entry name" value="HTH_GNTR"/>
    <property type="match status" value="2"/>
</dbReference>
<dbReference type="STRING" id="568860.SAMN05421811_1279"/>
<dbReference type="CDD" id="cd07377">
    <property type="entry name" value="WHTH_GntR"/>
    <property type="match status" value="2"/>
</dbReference>
<keyword evidence="1" id="KW-0805">Transcription regulation</keyword>
<dbReference type="InterPro" id="IPR036388">
    <property type="entry name" value="WH-like_DNA-bd_sf"/>
</dbReference>
<dbReference type="Pfam" id="PF00392">
    <property type="entry name" value="GntR"/>
    <property type="match status" value="2"/>
</dbReference>
<dbReference type="Proteomes" id="UP000199361">
    <property type="component" value="Unassembled WGS sequence"/>
</dbReference>
<evidence type="ECO:0000259" key="5">
    <source>
        <dbReference type="PROSITE" id="PS50949"/>
    </source>
</evidence>
<dbReference type="SUPFAM" id="SSF46785">
    <property type="entry name" value="Winged helix' DNA-binding domain"/>
    <property type="match status" value="2"/>
</dbReference>
<dbReference type="PRINTS" id="PR00035">
    <property type="entry name" value="HTHGNTR"/>
</dbReference>